<dbReference type="SUPFAM" id="SSF48498">
    <property type="entry name" value="Tetracyclin repressor-like, C-terminal domain"/>
    <property type="match status" value="1"/>
</dbReference>
<dbReference type="InterPro" id="IPR009057">
    <property type="entry name" value="Homeodomain-like_sf"/>
</dbReference>
<evidence type="ECO:0000256" key="4">
    <source>
        <dbReference type="ARBA" id="ARBA00023163"/>
    </source>
</evidence>
<organism evidence="7 8">
    <name type="scientific">Nocardiopsis tropica</name>
    <dbReference type="NCBI Taxonomy" id="109330"/>
    <lineage>
        <taxon>Bacteria</taxon>
        <taxon>Bacillati</taxon>
        <taxon>Actinomycetota</taxon>
        <taxon>Actinomycetes</taxon>
        <taxon>Streptosporangiales</taxon>
        <taxon>Nocardiopsidaceae</taxon>
        <taxon>Nocardiopsis</taxon>
    </lineage>
</organism>
<feature type="DNA-binding region" description="H-T-H motif" evidence="5">
    <location>
        <begin position="32"/>
        <end position="51"/>
    </location>
</feature>
<dbReference type="Gene3D" id="1.10.357.10">
    <property type="entry name" value="Tetracycline Repressor, domain 2"/>
    <property type="match status" value="1"/>
</dbReference>
<gene>
    <name evidence="7" type="ORF">ABUK86_22140</name>
</gene>
<evidence type="ECO:0000313" key="8">
    <source>
        <dbReference type="Proteomes" id="UP001432401"/>
    </source>
</evidence>
<evidence type="ECO:0000256" key="5">
    <source>
        <dbReference type="PROSITE-ProRule" id="PRU00335"/>
    </source>
</evidence>
<dbReference type="InterPro" id="IPR001647">
    <property type="entry name" value="HTH_TetR"/>
</dbReference>
<keyword evidence="2" id="KW-0805">Transcription regulation</keyword>
<comment type="caution">
    <text evidence="7">The sequence shown here is derived from an EMBL/GenBank/DDBJ whole genome shotgun (WGS) entry which is preliminary data.</text>
</comment>
<dbReference type="InterPro" id="IPR036271">
    <property type="entry name" value="Tet_transcr_reg_TetR-rel_C_sf"/>
</dbReference>
<dbReference type="RefSeq" id="WP_352985291.1">
    <property type="nucleotide sequence ID" value="NZ_JBEQNA010000001.1"/>
</dbReference>
<protein>
    <submittedName>
        <fullName evidence="7">TetR/AcrR family transcriptional regulator</fullName>
    </submittedName>
</protein>
<keyword evidence="3 5" id="KW-0238">DNA-binding</keyword>
<proteinExistence type="predicted"/>
<evidence type="ECO:0000259" key="6">
    <source>
        <dbReference type="PROSITE" id="PS50977"/>
    </source>
</evidence>
<dbReference type="Proteomes" id="UP001432401">
    <property type="component" value="Unassembled WGS sequence"/>
</dbReference>
<keyword evidence="1" id="KW-0678">Repressor</keyword>
<dbReference type="Pfam" id="PF13977">
    <property type="entry name" value="TetR_C_6"/>
    <property type="match status" value="1"/>
</dbReference>
<dbReference type="PRINTS" id="PR00455">
    <property type="entry name" value="HTHTETR"/>
</dbReference>
<evidence type="ECO:0000256" key="1">
    <source>
        <dbReference type="ARBA" id="ARBA00022491"/>
    </source>
</evidence>
<dbReference type="PROSITE" id="PS50977">
    <property type="entry name" value="HTH_TETR_2"/>
    <property type="match status" value="1"/>
</dbReference>
<evidence type="ECO:0000256" key="3">
    <source>
        <dbReference type="ARBA" id="ARBA00023125"/>
    </source>
</evidence>
<evidence type="ECO:0000313" key="7">
    <source>
        <dbReference type="EMBL" id="MES0836494.1"/>
    </source>
</evidence>
<dbReference type="SUPFAM" id="SSF46689">
    <property type="entry name" value="Homeodomain-like"/>
    <property type="match status" value="1"/>
</dbReference>
<reference evidence="7 8" key="1">
    <citation type="submission" date="2024-06" db="EMBL/GenBank/DDBJ databases">
        <authorList>
            <person name="Bataeva Y.V."/>
            <person name="Grigorian L.N."/>
            <person name="Solomentsev V.I."/>
        </authorList>
    </citation>
    <scope>NUCLEOTIDE SEQUENCE [LARGE SCALE GENOMIC DNA]</scope>
    <source>
        <strain evidence="8">SCPM-O-B-12605 (RCAM04882)</strain>
    </source>
</reference>
<dbReference type="Pfam" id="PF00440">
    <property type="entry name" value="TetR_N"/>
    <property type="match status" value="1"/>
</dbReference>
<dbReference type="EMBL" id="JBEQNB010000012">
    <property type="protein sequence ID" value="MES0836494.1"/>
    <property type="molecule type" value="Genomic_DNA"/>
</dbReference>
<keyword evidence="4" id="KW-0804">Transcription</keyword>
<name>A0ABV2A004_9ACTN</name>
<dbReference type="PANTHER" id="PTHR30055">
    <property type="entry name" value="HTH-TYPE TRANSCRIPTIONAL REGULATOR RUTR"/>
    <property type="match status" value="1"/>
</dbReference>
<accession>A0ABV2A004</accession>
<dbReference type="InterPro" id="IPR039538">
    <property type="entry name" value="BetI_C"/>
</dbReference>
<evidence type="ECO:0000256" key="2">
    <source>
        <dbReference type="ARBA" id="ARBA00023015"/>
    </source>
</evidence>
<dbReference type="InterPro" id="IPR050109">
    <property type="entry name" value="HTH-type_TetR-like_transc_reg"/>
</dbReference>
<keyword evidence="8" id="KW-1185">Reference proteome</keyword>
<sequence length="205" mass="21401">MAPKRVDREARREEILSAAVRVFARRGFAATRIEDVAAEAGIAKGSVYLSFGSRDELLAAAFARLAERSADVLAHASAQGAPAVERLASLVRAAVAMLADEPDLTRVMVDLWAAGRHGGAAAPLDMASVYREYRGAVADLLRRAADEGDLRPGVGEPEATVVVGAIEGCLVQWLMDPGVRLDGLAGTVVEVCLSGLRAEGGPTGP</sequence>
<dbReference type="PANTHER" id="PTHR30055:SF234">
    <property type="entry name" value="HTH-TYPE TRANSCRIPTIONAL REGULATOR BETI"/>
    <property type="match status" value="1"/>
</dbReference>
<feature type="domain" description="HTH tetR-type" evidence="6">
    <location>
        <begin position="9"/>
        <end position="69"/>
    </location>
</feature>